<dbReference type="Proteomes" id="UP000294933">
    <property type="component" value="Unassembled WGS sequence"/>
</dbReference>
<evidence type="ECO:0000256" key="1">
    <source>
        <dbReference type="SAM" id="MobiDB-lite"/>
    </source>
</evidence>
<keyword evidence="3" id="KW-1185">Reference proteome</keyword>
<gene>
    <name evidence="2" type="ORF">BD410DRAFT_581254</name>
</gene>
<accession>A0A4Y7PQ69</accession>
<evidence type="ECO:0000313" key="2">
    <source>
        <dbReference type="EMBL" id="TDL17176.1"/>
    </source>
</evidence>
<sequence length="103" mass="11621">MHDPSEYSDDDASDYDSNDSEYDTTDSESWEDDEDQSAPPSNTEAPHRRRTRNLSQTNIEHGRATGGLAREIEEVLEVIGRLKLDLTLFLDAICWGDVSCKQS</sequence>
<dbReference type="VEuPathDB" id="FungiDB:BD410DRAFT_581254"/>
<dbReference type="AlphaFoldDB" id="A0A4Y7PQ69"/>
<dbReference type="OrthoDB" id="3203379at2759"/>
<reference evidence="2 3" key="1">
    <citation type="submission" date="2018-06" db="EMBL/GenBank/DDBJ databases">
        <title>A transcriptomic atlas of mushroom development highlights an independent origin of complex multicellularity.</title>
        <authorList>
            <consortium name="DOE Joint Genome Institute"/>
            <person name="Krizsan K."/>
            <person name="Almasi E."/>
            <person name="Merenyi Z."/>
            <person name="Sahu N."/>
            <person name="Viragh M."/>
            <person name="Koszo T."/>
            <person name="Mondo S."/>
            <person name="Kiss B."/>
            <person name="Balint B."/>
            <person name="Kues U."/>
            <person name="Barry K."/>
            <person name="Hegedus J.C."/>
            <person name="Henrissat B."/>
            <person name="Johnson J."/>
            <person name="Lipzen A."/>
            <person name="Ohm R."/>
            <person name="Nagy I."/>
            <person name="Pangilinan J."/>
            <person name="Yan J."/>
            <person name="Xiong Y."/>
            <person name="Grigoriev I.V."/>
            <person name="Hibbett D.S."/>
            <person name="Nagy L.G."/>
        </authorList>
    </citation>
    <scope>NUCLEOTIDE SEQUENCE [LARGE SCALE GENOMIC DNA]</scope>
    <source>
        <strain evidence="2 3">SZMC22713</strain>
    </source>
</reference>
<protein>
    <submittedName>
        <fullName evidence="2">Uncharacterized protein</fullName>
    </submittedName>
</protein>
<evidence type="ECO:0000313" key="3">
    <source>
        <dbReference type="Proteomes" id="UP000294933"/>
    </source>
</evidence>
<feature type="compositionally biased region" description="Acidic residues" evidence="1">
    <location>
        <begin position="1"/>
        <end position="36"/>
    </location>
</feature>
<organism evidence="2 3">
    <name type="scientific">Rickenella mellea</name>
    <dbReference type="NCBI Taxonomy" id="50990"/>
    <lineage>
        <taxon>Eukaryota</taxon>
        <taxon>Fungi</taxon>
        <taxon>Dikarya</taxon>
        <taxon>Basidiomycota</taxon>
        <taxon>Agaricomycotina</taxon>
        <taxon>Agaricomycetes</taxon>
        <taxon>Hymenochaetales</taxon>
        <taxon>Rickenellaceae</taxon>
        <taxon>Rickenella</taxon>
    </lineage>
</organism>
<proteinExistence type="predicted"/>
<name>A0A4Y7PQ69_9AGAM</name>
<feature type="region of interest" description="Disordered" evidence="1">
    <location>
        <begin position="1"/>
        <end position="66"/>
    </location>
</feature>
<dbReference type="EMBL" id="ML170226">
    <property type="protein sequence ID" value="TDL17176.1"/>
    <property type="molecule type" value="Genomic_DNA"/>
</dbReference>